<organism evidence="2 4">
    <name type="scientific">Mycobacterium kubicae</name>
    <dbReference type="NCBI Taxonomy" id="120959"/>
    <lineage>
        <taxon>Bacteria</taxon>
        <taxon>Bacillati</taxon>
        <taxon>Actinomycetota</taxon>
        <taxon>Actinomycetes</taxon>
        <taxon>Mycobacteriales</taxon>
        <taxon>Mycobacteriaceae</taxon>
        <taxon>Mycobacterium</taxon>
        <taxon>Mycobacterium simiae complex</taxon>
    </lineage>
</organism>
<dbReference type="KEGG" id="mku:I2456_07810"/>
<sequence length="227" mass="25208">MSLYIFADELFNVSPAEQNLLVAVVASAVNCDPNLDWEHERLDGSEYLRALYASSNLNNQTLFAESRNLIYSLVNSANRIEIRGTNSTFQSPGMPAPITNYGGLYVGVDGPNYDIRVDTSDWDGAGYVFPNPSLTGTVCSFVDTRVYNALVMAQLRQVNYYDAAAEFTRLLYENRYRNTVGVATRALISGYAVQGLPTDGGIDWPACTKPLFKEKKVADQQYSPPKW</sequence>
<reference evidence="1" key="2">
    <citation type="submission" date="2020-02" db="EMBL/GenBank/DDBJ databases">
        <authorList>
            <person name="Matsumoto Y."/>
            <person name="Kinjo T."/>
            <person name="Motooka D."/>
            <person name="Nabeya D."/>
            <person name="Jung N."/>
            <person name="Uechi K."/>
            <person name="Horii T."/>
            <person name="Iida T."/>
            <person name="Fujita J."/>
            <person name="Nakamura S."/>
        </authorList>
    </citation>
    <scope>NUCLEOTIDE SEQUENCE</scope>
    <source>
        <strain evidence="1">JCM 13573</strain>
    </source>
</reference>
<proteinExistence type="predicted"/>
<evidence type="ECO:0008006" key="5">
    <source>
        <dbReference type="Google" id="ProtNLM"/>
    </source>
</evidence>
<dbReference type="EMBL" id="CP065047">
    <property type="protein sequence ID" value="QPI39361.1"/>
    <property type="molecule type" value="Genomic_DNA"/>
</dbReference>
<dbReference type="Proteomes" id="UP000465306">
    <property type="component" value="Unassembled WGS sequence"/>
</dbReference>
<evidence type="ECO:0000313" key="3">
    <source>
        <dbReference type="Proteomes" id="UP000465306"/>
    </source>
</evidence>
<dbReference type="AlphaFoldDB" id="A0AAX1JDT1"/>
<reference evidence="2" key="3">
    <citation type="submission" date="2020-11" db="EMBL/GenBank/DDBJ databases">
        <title>Intraspecies plasmid and genomic variation of Mycobacterium kubicae revealed by the complete genome sequences of two clinical isolates.</title>
        <authorList>
            <person name="Hendrix J.R."/>
            <person name="Epperson L.E."/>
            <person name="Honda J.R."/>
            <person name="Strong M."/>
        </authorList>
    </citation>
    <scope>NUCLEOTIDE SEQUENCE</scope>
    <source>
        <strain evidence="2">JCM 13573</strain>
    </source>
</reference>
<dbReference type="Proteomes" id="UP000663583">
    <property type="component" value="Chromosome"/>
</dbReference>
<dbReference type="EMBL" id="BLKU01000003">
    <property type="protein sequence ID" value="GFG63932.1"/>
    <property type="molecule type" value="Genomic_DNA"/>
</dbReference>
<keyword evidence="3" id="KW-1185">Reference proteome</keyword>
<dbReference type="RefSeq" id="WP_085074089.1">
    <property type="nucleotide sequence ID" value="NZ_BLKU01000003.1"/>
</dbReference>
<gene>
    <name evidence="2" type="ORF">I2456_07810</name>
    <name evidence="1" type="ORF">MKUB_14220</name>
</gene>
<accession>A0AAX1JDT1</accession>
<evidence type="ECO:0000313" key="2">
    <source>
        <dbReference type="EMBL" id="QPI39361.1"/>
    </source>
</evidence>
<protein>
    <recommendedName>
        <fullName evidence="5">RagB/SusD domain-containing protein</fullName>
    </recommendedName>
</protein>
<reference evidence="1 3" key="1">
    <citation type="journal article" date="2019" name="Emerg. Microbes Infect.">
        <title>Comprehensive subspecies identification of 175 nontuberculous mycobacteria species based on 7547 genomic profiles.</title>
        <authorList>
            <person name="Matsumoto Y."/>
            <person name="Kinjo T."/>
            <person name="Motooka D."/>
            <person name="Nabeya D."/>
            <person name="Jung N."/>
            <person name="Uechi K."/>
            <person name="Horii T."/>
            <person name="Iida T."/>
            <person name="Fujita J."/>
            <person name="Nakamura S."/>
        </authorList>
    </citation>
    <scope>NUCLEOTIDE SEQUENCE [LARGE SCALE GENOMIC DNA]</scope>
    <source>
        <strain evidence="1 3">JCM 13573</strain>
    </source>
</reference>
<evidence type="ECO:0000313" key="1">
    <source>
        <dbReference type="EMBL" id="GFG63932.1"/>
    </source>
</evidence>
<name>A0AAX1JDT1_9MYCO</name>
<evidence type="ECO:0000313" key="4">
    <source>
        <dbReference type="Proteomes" id="UP000663583"/>
    </source>
</evidence>